<dbReference type="RefSeq" id="WP_126922058.1">
    <property type="nucleotide sequence ID" value="NZ_ML133690.1"/>
</dbReference>
<gene>
    <name evidence="1" type="ORF">EFQ99_16450</name>
</gene>
<reference evidence="2" key="1">
    <citation type="submission" date="2018-11" db="EMBL/GenBank/DDBJ databases">
        <title>Rhizobium chutanense sp. nov., isolated from root nodules of Phaseolus vulgaris in China.</title>
        <authorList>
            <person name="Huo Y."/>
        </authorList>
    </citation>
    <scope>NUCLEOTIDE SEQUENCE [LARGE SCALE GENOMIC DNA]</scope>
    <source>
        <strain evidence="2">CCBAU 65647</strain>
    </source>
</reference>
<dbReference type="OrthoDB" id="8368913at2"/>
<dbReference type="EMBL" id="RJTH01000005">
    <property type="protein sequence ID" value="RUM24375.1"/>
    <property type="molecule type" value="Genomic_DNA"/>
</dbReference>
<organism evidence="1 2">
    <name type="scientific">Rhizobium vallis</name>
    <dbReference type="NCBI Taxonomy" id="634290"/>
    <lineage>
        <taxon>Bacteria</taxon>
        <taxon>Pseudomonadati</taxon>
        <taxon>Pseudomonadota</taxon>
        <taxon>Alphaproteobacteria</taxon>
        <taxon>Hyphomicrobiales</taxon>
        <taxon>Rhizobiaceae</taxon>
        <taxon>Rhizobium/Agrobacterium group</taxon>
        <taxon>Rhizobium</taxon>
    </lineage>
</organism>
<evidence type="ECO:0000313" key="1">
    <source>
        <dbReference type="EMBL" id="RUM24375.1"/>
    </source>
</evidence>
<comment type="caution">
    <text evidence="1">The sequence shown here is derived from an EMBL/GenBank/DDBJ whole genome shotgun (WGS) entry which is preliminary data.</text>
</comment>
<dbReference type="Proteomes" id="UP000278823">
    <property type="component" value="Unassembled WGS sequence"/>
</dbReference>
<name>A0A432PJW0_9HYPH</name>
<evidence type="ECO:0000313" key="2">
    <source>
        <dbReference type="Proteomes" id="UP000278823"/>
    </source>
</evidence>
<accession>A0A432PJW0</accession>
<sequence>MLDKVRPQQKQKFDDAFRKWWSAEKPRYGEHVSETVARNVFRAGYATGRRPNLDRYVFAVGRFRITVWATGLMDAKRRATAEADMRAAKRGWKRPKAGWVLKEVI</sequence>
<proteinExistence type="predicted"/>
<dbReference type="AlphaFoldDB" id="A0A432PJW0"/>
<protein>
    <submittedName>
        <fullName evidence="1">Uncharacterized protein</fullName>
    </submittedName>
</protein>
<keyword evidence="2" id="KW-1185">Reference proteome</keyword>